<dbReference type="PANTHER" id="PTHR43289:SF34">
    <property type="entry name" value="SERINE_THREONINE-PROTEIN KINASE YBDM-RELATED"/>
    <property type="match status" value="1"/>
</dbReference>
<protein>
    <submittedName>
        <fullName evidence="7">PQQ-binding-like beta-propeller repeat protein</fullName>
    </submittedName>
</protein>
<organism evidence="7 8">
    <name type="scientific">Streptomyces maoxianensis</name>
    <dbReference type="NCBI Taxonomy" id="1459942"/>
    <lineage>
        <taxon>Bacteria</taxon>
        <taxon>Bacillati</taxon>
        <taxon>Actinomycetota</taxon>
        <taxon>Actinomycetes</taxon>
        <taxon>Kitasatosporales</taxon>
        <taxon>Streptomycetaceae</taxon>
        <taxon>Streptomyces</taxon>
    </lineage>
</organism>
<keyword evidence="3" id="KW-0418">Kinase</keyword>
<dbReference type="PROSITE" id="PS50011">
    <property type="entry name" value="PROTEIN_KINASE_DOM"/>
    <property type="match status" value="1"/>
</dbReference>
<evidence type="ECO:0000256" key="5">
    <source>
        <dbReference type="SAM" id="MobiDB-lite"/>
    </source>
</evidence>
<dbReference type="InterPro" id="IPR018391">
    <property type="entry name" value="PQQ_b-propeller_rpt"/>
</dbReference>
<gene>
    <name evidence="7" type="ORF">ACFO9E_09770</name>
</gene>
<evidence type="ECO:0000313" key="8">
    <source>
        <dbReference type="Proteomes" id="UP001595993"/>
    </source>
</evidence>
<feature type="compositionally biased region" description="Low complexity" evidence="5">
    <location>
        <begin position="359"/>
        <end position="368"/>
    </location>
</feature>
<feature type="region of interest" description="Disordered" evidence="5">
    <location>
        <begin position="506"/>
        <end position="541"/>
    </location>
</feature>
<sequence>MEPLQQDDPRQFGPYATLARLWESASSVRYLAAGTDGTAVMVSAARPPLAAVPAFRRRFQAEARTAERLAGGWVPEPLGSGADEELWTASAYVPALTLRESIALVGPLPERAVRILGAALAETLSRVHATGAVLHGLAPDTVLLAADGPRLTAFGALGAAAVAHAGPGGQLSVQLGYLTPEQSTGAEPGPASDIFVLGLLLAYAATGTTPLGSADGIAHGEPELGGVPAELRPLVASCLSKLPQDRPSASTTAAALALEGAAALARDGWLPPRLLKAVESQAEAVESLRVSGPGAMREPGRPAGNAGIAARVAGQRPVDAVARQHAAGAGAEPAQATSHSRQPTPVDSAATMDAMAALHAAGAEPAQATSRSNWPPPGGGAGDAVAGSRPGGEAASLGVVVPQQAAGAGVAGRVAGPDPFGGSVSVPNETPGHRMTAALAVPAARSAPPMPQALPVPAYAPAPTPGPAPAKPDRRALLAGIAAGVAGIALGGGGVYAVTDGESEVAPKARPAPRRARVAGMPPEPAWRYEQPGKEGDAPPSATVWRDRVLLLTGGDQAVGVDLRTGRRLWQLKEAASLSRAVPVDDALCLVNGATHFLWISALDGQIRHRVAKTTLAGPGETLTLGSVTGSDAGTLWVTGHVKKGAALATYFFAYDLIARKWLWRTPVANGLPPHIPRYDLIAVRPADIVVRQDAASLTPAQRTASKGASVLLAFDRKTGKLRQSLPLPGVVPAAAVLGDTTERLFAAAAGELQAYNSRTGARLWRLAPAIPAAGQSGIFPYGKGTLRGPVLYVANRYQQVYAIDTATGRRQWQRSTEAPVWNGVPATALSASGGTVLAGDGAQLTAFAARDGRRLWKFQEAGVKDVPGGPRYVPLPGGDGRNLVVQRERTFYALPVD</sequence>
<evidence type="ECO:0000256" key="3">
    <source>
        <dbReference type="ARBA" id="ARBA00022777"/>
    </source>
</evidence>
<dbReference type="InterPro" id="IPR000719">
    <property type="entry name" value="Prot_kinase_dom"/>
</dbReference>
<keyword evidence="4" id="KW-0067">ATP-binding</keyword>
<evidence type="ECO:0000256" key="4">
    <source>
        <dbReference type="ARBA" id="ARBA00022840"/>
    </source>
</evidence>
<dbReference type="SUPFAM" id="SSF50998">
    <property type="entry name" value="Quinoprotein alcohol dehydrogenase-like"/>
    <property type="match status" value="1"/>
</dbReference>
<evidence type="ECO:0000313" key="7">
    <source>
        <dbReference type="EMBL" id="MFC4608104.1"/>
    </source>
</evidence>
<dbReference type="Proteomes" id="UP001595993">
    <property type="component" value="Unassembled WGS sequence"/>
</dbReference>
<dbReference type="InterPro" id="IPR011009">
    <property type="entry name" value="Kinase-like_dom_sf"/>
</dbReference>
<dbReference type="SMART" id="SM00564">
    <property type="entry name" value="PQQ"/>
    <property type="match status" value="5"/>
</dbReference>
<dbReference type="SMART" id="SM00220">
    <property type="entry name" value="S_TKc"/>
    <property type="match status" value="1"/>
</dbReference>
<dbReference type="InterPro" id="IPR002372">
    <property type="entry name" value="PQQ_rpt_dom"/>
</dbReference>
<feature type="compositionally biased region" description="Low complexity" evidence="5">
    <location>
        <begin position="320"/>
        <end position="336"/>
    </location>
</feature>
<dbReference type="Pfam" id="PF13360">
    <property type="entry name" value="PQQ_2"/>
    <property type="match status" value="1"/>
</dbReference>
<evidence type="ECO:0000259" key="6">
    <source>
        <dbReference type="PROSITE" id="PS50011"/>
    </source>
</evidence>
<evidence type="ECO:0000256" key="1">
    <source>
        <dbReference type="ARBA" id="ARBA00022679"/>
    </source>
</evidence>
<dbReference type="InterPro" id="IPR011047">
    <property type="entry name" value="Quinoprotein_ADH-like_sf"/>
</dbReference>
<dbReference type="PANTHER" id="PTHR43289">
    <property type="entry name" value="MITOGEN-ACTIVATED PROTEIN KINASE KINASE KINASE 20-RELATED"/>
    <property type="match status" value="1"/>
</dbReference>
<keyword evidence="8" id="KW-1185">Reference proteome</keyword>
<keyword evidence="2" id="KW-0547">Nucleotide-binding</keyword>
<dbReference type="RefSeq" id="WP_381193320.1">
    <property type="nucleotide sequence ID" value="NZ_JBHSFE010000008.1"/>
</dbReference>
<evidence type="ECO:0000256" key="2">
    <source>
        <dbReference type="ARBA" id="ARBA00022741"/>
    </source>
</evidence>
<dbReference type="Gene3D" id="1.10.510.10">
    <property type="entry name" value="Transferase(Phosphotransferase) domain 1"/>
    <property type="match status" value="1"/>
</dbReference>
<dbReference type="InterPro" id="IPR015943">
    <property type="entry name" value="WD40/YVTN_repeat-like_dom_sf"/>
</dbReference>
<dbReference type="EMBL" id="JBHSFE010000008">
    <property type="protein sequence ID" value="MFC4608104.1"/>
    <property type="molecule type" value="Genomic_DNA"/>
</dbReference>
<dbReference type="Gene3D" id="2.130.10.10">
    <property type="entry name" value="YVTN repeat-like/Quinoprotein amine dehydrogenase"/>
    <property type="match status" value="2"/>
</dbReference>
<feature type="domain" description="Protein kinase" evidence="6">
    <location>
        <begin position="15"/>
        <end position="270"/>
    </location>
</feature>
<keyword evidence="1" id="KW-0808">Transferase</keyword>
<dbReference type="SUPFAM" id="SSF56112">
    <property type="entry name" value="Protein kinase-like (PK-like)"/>
    <property type="match status" value="1"/>
</dbReference>
<reference evidence="8" key="1">
    <citation type="journal article" date="2019" name="Int. J. Syst. Evol. Microbiol.">
        <title>The Global Catalogue of Microorganisms (GCM) 10K type strain sequencing project: providing services to taxonomists for standard genome sequencing and annotation.</title>
        <authorList>
            <consortium name="The Broad Institute Genomics Platform"/>
            <consortium name="The Broad Institute Genome Sequencing Center for Infectious Disease"/>
            <person name="Wu L."/>
            <person name="Ma J."/>
        </authorList>
    </citation>
    <scope>NUCLEOTIDE SEQUENCE [LARGE SCALE GENOMIC DNA]</scope>
    <source>
        <strain evidence="8">CGMCC 4.7139</strain>
    </source>
</reference>
<comment type="caution">
    <text evidence="7">The sequence shown here is derived from an EMBL/GenBank/DDBJ whole genome shotgun (WGS) entry which is preliminary data.</text>
</comment>
<feature type="region of interest" description="Disordered" evidence="5">
    <location>
        <begin position="318"/>
        <end position="347"/>
    </location>
</feature>
<proteinExistence type="predicted"/>
<accession>A0ABV9G4N9</accession>
<name>A0ABV9G4N9_9ACTN</name>
<feature type="region of interest" description="Disordered" evidence="5">
    <location>
        <begin position="359"/>
        <end position="391"/>
    </location>
</feature>